<keyword evidence="1 4" id="KW-0489">Methyltransferase</keyword>
<dbReference type="GO" id="GO:0008270">
    <property type="term" value="F:zinc ion binding"/>
    <property type="evidence" value="ECO:0007669"/>
    <property type="project" value="InterPro"/>
</dbReference>
<dbReference type="InterPro" id="IPR017226">
    <property type="entry name" value="BHMT-like"/>
</dbReference>
<evidence type="ECO:0000256" key="1">
    <source>
        <dbReference type="ARBA" id="ARBA00022603"/>
    </source>
</evidence>
<dbReference type="SUPFAM" id="SSF82282">
    <property type="entry name" value="Homocysteine S-methyltransferase"/>
    <property type="match status" value="1"/>
</dbReference>
<feature type="binding site" evidence="3 4">
    <location>
        <position position="275"/>
    </location>
    <ligand>
        <name>Zn(2+)</name>
        <dbReference type="ChEBI" id="CHEBI:29105"/>
    </ligand>
</feature>
<evidence type="ECO:0000259" key="5">
    <source>
        <dbReference type="PROSITE" id="PS50970"/>
    </source>
</evidence>
<dbReference type="GO" id="GO:0032259">
    <property type="term" value="P:methylation"/>
    <property type="evidence" value="ECO:0007669"/>
    <property type="project" value="UniProtKB-KW"/>
</dbReference>
<dbReference type="InterPro" id="IPR036589">
    <property type="entry name" value="HCY_dom_sf"/>
</dbReference>
<dbReference type="PROSITE" id="PS50970">
    <property type="entry name" value="HCY"/>
    <property type="match status" value="1"/>
</dbReference>
<dbReference type="GO" id="GO:0008168">
    <property type="term" value="F:methyltransferase activity"/>
    <property type="evidence" value="ECO:0007669"/>
    <property type="project" value="UniProtKB-UniRule"/>
</dbReference>
<sequence length="291" mass="31616">MTQEEFRTLTEAGTVILDGATGSNMTKAGMEKGVSTELWILEHPDVLMDLQKAYLEAGSQIIYAPTFTCNPCGMKNFGKEKEVYDLNCRLVELSRKAVGDRAYVAGDITTTGKMLEPRGEMSFEELMEIYIEQVKALCDAGVDLIVAETMLSVDETAIAVEAVRQVTDLPMMCSLSVEADGSAYFGGTAWEAVETLQELGANAVGVNCSVGPDQLEGVVRMMKKVAKVPVIAKPNAGMPNITESGEAVYDMEPKAFARHMHKLWEAGASILGGCCGTTPEYIRELSAWFRK</sequence>
<dbReference type="Pfam" id="PF02574">
    <property type="entry name" value="S-methyl_trans"/>
    <property type="match status" value="1"/>
</dbReference>
<gene>
    <name evidence="6" type="ORF">IAB26_05935</name>
</gene>
<reference evidence="6" key="1">
    <citation type="submission" date="2020-10" db="EMBL/GenBank/DDBJ databases">
        <authorList>
            <person name="Gilroy R."/>
        </authorList>
    </citation>
    <scope>NUCLEOTIDE SEQUENCE</scope>
    <source>
        <strain evidence="6">ChiSjej3B21-11622</strain>
    </source>
</reference>
<evidence type="ECO:0000256" key="2">
    <source>
        <dbReference type="ARBA" id="ARBA00022679"/>
    </source>
</evidence>
<dbReference type="InterPro" id="IPR003726">
    <property type="entry name" value="HCY_dom"/>
</dbReference>
<dbReference type="Gene3D" id="3.20.20.330">
    <property type="entry name" value="Homocysteine-binding-like domain"/>
    <property type="match status" value="1"/>
</dbReference>
<keyword evidence="3 4" id="KW-0479">Metal-binding</keyword>
<dbReference type="EMBL" id="DVFT01000089">
    <property type="protein sequence ID" value="HIQ96082.1"/>
    <property type="molecule type" value="Genomic_DNA"/>
</dbReference>
<proteinExistence type="predicted"/>
<dbReference type="AlphaFoldDB" id="A0A9D1D0I6"/>
<dbReference type="Proteomes" id="UP000886886">
    <property type="component" value="Unassembled WGS sequence"/>
</dbReference>
<accession>A0A9D1D0I6</accession>
<organism evidence="6 7">
    <name type="scientific">Candidatus Limivivens merdigallinarum</name>
    <dbReference type="NCBI Taxonomy" id="2840859"/>
    <lineage>
        <taxon>Bacteria</taxon>
        <taxon>Bacillati</taxon>
        <taxon>Bacillota</taxon>
        <taxon>Clostridia</taxon>
        <taxon>Lachnospirales</taxon>
        <taxon>Lachnospiraceae</taxon>
        <taxon>Lachnospiraceae incertae sedis</taxon>
        <taxon>Candidatus Limivivens</taxon>
    </lineage>
</organism>
<reference evidence="6" key="2">
    <citation type="journal article" date="2021" name="PeerJ">
        <title>Extensive microbial diversity within the chicken gut microbiome revealed by metagenomics and culture.</title>
        <authorList>
            <person name="Gilroy R."/>
            <person name="Ravi A."/>
            <person name="Getino M."/>
            <person name="Pursley I."/>
            <person name="Horton D.L."/>
            <person name="Alikhan N.F."/>
            <person name="Baker D."/>
            <person name="Gharbi K."/>
            <person name="Hall N."/>
            <person name="Watson M."/>
            <person name="Adriaenssens E.M."/>
            <person name="Foster-Nyarko E."/>
            <person name="Jarju S."/>
            <person name="Secka A."/>
            <person name="Antonio M."/>
            <person name="Oren A."/>
            <person name="Chaudhuri R.R."/>
            <person name="La Ragione R."/>
            <person name="Hildebrand F."/>
            <person name="Pallen M.J."/>
        </authorList>
    </citation>
    <scope>NUCLEOTIDE SEQUENCE</scope>
    <source>
        <strain evidence="6">ChiSjej3B21-11622</strain>
    </source>
</reference>
<keyword evidence="3 4" id="KW-0862">Zinc</keyword>
<dbReference type="GO" id="GO:0009086">
    <property type="term" value="P:methionine biosynthetic process"/>
    <property type="evidence" value="ECO:0007669"/>
    <property type="project" value="InterPro"/>
</dbReference>
<dbReference type="PIRSF" id="PIRSF037505">
    <property type="entry name" value="Betaine_HMT"/>
    <property type="match status" value="1"/>
</dbReference>
<evidence type="ECO:0000256" key="4">
    <source>
        <dbReference type="PROSITE-ProRule" id="PRU00333"/>
    </source>
</evidence>
<feature type="domain" description="Hcy-binding" evidence="5">
    <location>
        <begin position="3"/>
        <end position="289"/>
    </location>
</feature>
<feature type="binding site" evidence="3 4">
    <location>
        <position position="208"/>
    </location>
    <ligand>
        <name>Zn(2+)</name>
        <dbReference type="ChEBI" id="CHEBI:29105"/>
    </ligand>
</feature>
<dbReference type="PANTHER" id="PTHR11103">
    <property type="entry name" value="SLR1189 PROTEIN"/>
    <property type="match status" value="1"/>
</dbReference>
<comment type="caution">
    <text evidence="6">The sequence shown here is derived from an EMBL/GenBank/DDBJ whole genome shotgun (WGS) entry which is preliminary data.</text>
</comment>
<name>A0A9D1D0I6_9FIRM</name>
<feature type="binding site" evidence="3 4">
    <location>
        <position position="274"/>
    </location>
    <ligand>
        <name>Zn(2+)</name>
        <dbReference type="ChEBI" id="CHEBI:29105"/>
    </ligand>
</feature>
<evidence type="ECO:0000313" key="6">
    <source>
        <dbReference type="EMBL" id="HIQ96082.1"/>
    </source>
</evidence>
<protein>
    <submittedName>
        <fullName evidence="6">Homocysteine S-methyltransferase family protein</fullName>
    </submittedName>
</protein>
<evidence type="ECO:0000313" key="7">
    <source>
        <dbReference type="Proteomes" id="UP000886886"/>
    </source>
</evidence>
<comment type="cofactor">
    <cofactor evidence="3">
        <name>Zn(2+)</name>
        <dbReference type="ChEBI" id="CHEBI:29105"/>
    </cofactor>
    <text evidence="3">Binds 1 zinc ion per subunit.</text>
</comment>
<dbReference type="PANTHER" id="PTHR11103:SF18">
    <property type="entry name" value="SLR1189 PROTEIN"/>
    <property type="match status" value="1"/>
</dbReference>
<keyword evidence="2 4" id="KW-0808">Transferase</keyword>
<evidence type="ECO:0000256" key="3">
    <source>
        <dbReference type="PIRSR" id="PIRSR037505-2"/>
    </source>
</evidence>